<dbReference type="NCBIfam" id="NF006040">
    <property type="entry name" value="PRK08183.1"/>
    <property type="match status" value="1"/>
</dbReference>
<name>A0A426RUQ5_9SPHN</name>
<evidence type="ECO:0000313" key="2">
    <source>
        <dbReference type="EMBL" id="RRQ52765.1"/>
    </source>
</evidence>
<organism evidence="2 3">
    <name type="scientific">Sphingorhabdus wooponensis</name>
    <dbReference type="NCBI Taxonomy" id="940136"/>
    <lineage>
        <taxon>Bacteria</taxon>
        <taxon>Pseudomonadati</taxon>
        <taxon>Pseudomonadota</taxon>
        <taxon>Alphaproteobacteria</taxon>
        <taxon>Sphingomonadales</taxon>
        <taxon>Sphingomonadaceae</taxon>
        <taxon>Sphingorhabdus</taxon>
    </lineage>
</organism>
<dbReference type="PANTHER" id="PTHR12910">
    <property type="entry name" value="NADH-UBIQUINONE OXIDOREDUCTASE SUBUNIT B17.2"/>
    <property type="match status" value="1"/>
</dbReference>
<dbReference type="InterPro" id="IPR007763">
    <property type="entry name" value="NDUFA12"/>
</dbReference>
<dbReference type="GO" id="GO:0006979">
    <property type="term" value="P:response to oxidative stress"/>
    <property type="evidence" value="ECO:0007669"/>
    <property type="project" value="TreeGrafter"/>
</dbReference>
<dbReference type="RefSeq" id="WP_125230780.1">
    <property type="nucleotide sequence ID" value="NZ_RWJI01000001.1"/>
</dbReference>
<dbReference type="PANTHER" id="PTHR12910:SF2">
    <property type="entry name" value="NADH DEHYDROGENASE [UBIQUINONE] 1 ALPHA SUBCOMPLEX SUBUNIT 12"/>
    <property type="match status" value="1"/>
</dbReference>
<keyword evidence="2" id="KW-0830">Ubiquinone</keyword>
<reference evidence="2 3" key="1">
    <citation type="submission" date="2018-12" db="EMBL/GenBank/DDBJ databases">
        <authorList>
            <person name="Kim S.-J."/>
            <person name="Jung G.-Y."/>
        </authorList>
    </citation>
    <scope>NUCLEOTIDE SEQUENCE [LARGE SCALE GENOMIC DNA]</scope>
    <source>
        <strain evidence="2 3">03SU3-P</strain>
    </source>
</reference>
<dbReference type="OrthoDB" id="9795340at2"/>
<dbReference type="GO" id="GO:0045271">
    <property type="term" value="C:respiratory chain complex I"/>
    <property type="evidence" value="ECO:0007669"/>
    <property type="project" value="InterPro"/>
</dbReference>
<evidence type="ECO:0000256" key="1">
    <source>
        <dbReference type="SAM" id="MobiDB-lite"/>
    </source>
</evidence>
<protein>
    <submittedName>
        <fullName evidence="2">NADH:ubiquinone oxidoreductase subunit NDUFA12</fullName>
    </submittedName>
</protein>
<dbReference type="AlphaFoldDB" id="A0A426RUQ5"/>
<dbReference type="Pfam" id="PF05071">
    <property type="entry name" value="NDUFA12"/>
    <property type="match status" value="1"/>
</dbReference>
<gene>
    <name evidence="2" type="ORF">D7D48_08080</name>
</gene>
<proteinExistence type="predicted"/>
<dbReference type="Proteomes" id="UP000268553">
    <property type="component" value="Unassembled WGS sequence"/>
</dbReference>
<comment type="caution">
    <text evidence="2">The sequence shown here is derived from an EMBL/GenBank/DDBJ whole genome shotgun (WGS) entry which is preliminary data.</text>
</comment>
<accession>A0A426RUQ5</accession>
<evidence type="ECO:0000313" key="3">
    <source>
        <dbReference type="Proteomes" id="UP000268553"/>
    </source>
</evidence>
<keyword evidence="3" id="KW-1185">Reference proteome</keyword>
<dbReference type="EMBL" id="RWJI01000001">
    <property type="protein sequence ID" value="RRQ52765.1"/>
    <property type="molecule type" value="Genomic_DNA"/>
</dbReference>
<sequence>MGILSKIFTWWDGATIGTSIYSWRKGRAVGSDALGNRYYQSSDGKRRWVIYNGSNDASRVAPDWHGWLHGTHDGDPESYLPPHRGYETAAVPNLTGTDAAYRPAGSIERGGHRARATGDYEAWSPDAS</sequence>
<feature type="region of interest" description="Disordered" evidence="1">
    <location>
        <begin position="103"/>
        <end position="128"/>
    </location>
</feature>